<dbReference type="InterPro" id="IPR050587">
    <property type="entry name" value="GNT1/Glycosyltrans_8"/>
</dbReference>
<accession>A0A8H3AIQ4</accession>
<dbReference type="SUPFAM" id="SSF53448">
    <property type="entry name" value="Nucleotide-diphospho-sugar transferases"/>
    <property type="match status" value="1"/>
</dbReference>
<evidence type="ECO:0000313" key="1">
    <source>
        <dbReference type="EMBL" id="CAE6423418.1"/>
    </source>
</evidence>
<proteinExistence type="predicted"/>
<dbReference type="AlphaFoldDB" id="A0A8H3AIQ4"/>
<dbReference type="Gene3D" id="3.90.550.10">
    <property type="entry name" value="Spore Coat Polysaccharide Biosynthesis Protein SpsA, Chain A"/>
    <property type="match status" value="1"/>
</dbReference>
<comment type="caution">
    <text evidence="1">The sequence shown here is derived from an EMBL/GenBank/DDBJ whole genome shotgun (WGS) entry which is preliminary data.</text>
</comment>
<sequence>MSNEASGKSGSQKAWVSLITDKSYVPGLLVLLSSLKHHGTKYPMVAMVNWLRKDDLTERLPQEYRDILTSAGVILKEVDYLIPQGGGYLGVEARFVDSWSKLRAFGLSEYERVVLIDSDMLVRKNMDELFDLPLEEGWIAASHACTCNPMRIPHYPPYWIPATCGHTHAKPAESGPDALCTAFQPEPESVITLHSINSGIVVLEPRDELNDRVIHGLHTDPQVTTYGFPDQDFLSNHFKNRIKFLGYEYNALKPMRRCHSATWRDENVRNVHYIFKDKPATWRDENVRNVHYIFKDKPWVLPEGTSELDEQFHVVHGWWWDEWRRLEADKKGEKWWRLVVDLTTVGTGFKGLTARN</sequence>
<dbReference type="GO" id="GO:0016757">
    <property type="term" value="F:glycosyltransferase activity"/>
    <property type="evidence" value="ECO:0007669"/>
    <property type="project" value="InterPro"/>
</dbReference>
<dbReference type="Proteomes" id="UP000663861">
    <property type="component" value="Unassembled WGS sequence"/>
</dbReference>
<dbReference type="EMBL" id="CAJMWY010000243">
    <property type="protein sequence ID" value="CAE6423418.1"/>
    <property type="molecule type" value="Genomic_DNA"/>
</dbReference>
<dbReference type="InterPro" id="IPR029044">
    <property type="entry name" value="Nucleotide-diphossugar_trans"/>
</dbReference>
<reference evidence="1" key="1">
    <citation type="submission" date="2021-01" db="EMBL/GenBank/DDBJ databases">
        <authorList>
            <person name="Kaushik A."/>
        </authorList>
    </citation>
    <scope>NUCLEOTIDE SEQUENCE</scope>
    <source>
        <strain evidence="1">AG4-RS23</strain>
    </source>
</reference>
<dbReference type="Pfam" id="PF01501">
    <property type="entry name" value="Glyco_transf_8"/>
    <property type="match status" value="1"/>
</dbReference>
<dbReference type="PANTHER" id="PTHR11183">
    <property type="entry name" value="GLYCOGENIN SUBFAMILY MEMBER"/>
    <property type="match status" value="1"/>
</dbReference>
<name>A0A8H3AIQ4_9AGAM</name>
<dbReference type="InterPro" id="IPR002495">
    <property type="entry name" value="Glyco_trans_8"/>
</dbReference>
<organism evidence="1 2">
    <name type="scientific">Rhizoctonia solani</name>
    <dbReference type="NCBI Taxonomy" id="456999"/>
    <lineage>
        <taxon>Eukaryota</taxon>
        <taxon>Fungi</taxon>
        <taxon>Dikarya</taxon>
        <taxon>Basidiomycota</taxon>
        <taxon>Agaricomycotina</taxon>
        <taxon>Agaricomycetes</taxon>
        <taxon>Cantharellales</taxon>
        <taxon>Ceratobasidiaceae</taxon>
        <taxon>Rhizoctonia</taxon>
    </lineage>
</organism>
<evidence type="ECO:0008006" key="3">
    <source>
        <dbReference type="Google" id="ProtNLM"/>
    </source>
</evidence>
<evidence type="ECO:0000313" key="2">
    <source>
        <dbReference type="Proteomes" id="UP000663861"/>
    </source>
</evidence>
<protein>
    <recommendedName>
        <fullName evidence="3">Glycosyltransferase family 8 protein</fullName>
    </recommendedName>
</protein>
<gene>
    <name evidence="1" type="ORF">RDB_LOCUS16458</name>
</gene>